<feature type="non-terminal residue" evidence="7">
    <location>
        <position position="977"/>
    </location>
</feature>
<feature type="region of interest" description="Disordered" evidence="4">
    <location>
        <begin position="840"/>
        <end position="879"/>
    </location>
</feature>
<keyword evidence="1 3" id="KW-0378">Hydrolase</keyword>
<keyword evidence="8" id="KW-1185">Reference proteome</keyword>
<organism evidence="7 8">
    <name type="scientific">Streptomyces lycii</name>
    <dbReference type="NCBI Taxonomy" id="2654337"/>
    <lineage>
        <taxon>Bacteria</taxon>
        <taxon>Bacillati</taxon>
        <taxon>Actinomycetota</taxon>
        <taxon>Actinomycetes</taxon>
        <taxon>Kitasatosporales</taxon>
        <taxon>Streptomycetaceae</taxon>
        <taxon>Streptomyces</taxon>
    </lineage>
</organism>
<keyword evidence="2 3" id="KW-0326">Glycosidase</keyword>
<feature type="compositionally biased region" description="Gly residues" evidence="4">
    <location>
        <begin position="138"/>
        <end position="147"/>
    </location>
</feature>
<protein>
    <submittedName>
        <fullName evidence="7">Hyaluronidase</fullName>
    </submittedName>
</protein>
<feature type="region of interest" description="Disordered" evidence="4">
    <location>
        <begin position="135"/>
        <end position="176"/>
    </location>
</feature>
<comment type="similarity">
    <text evidence="3">Belongs to the glycosyl hydrolase 84 family.</text>
</comment>
<dbReference type="Gene3D" id="3.30.379.10">
    <property type="entry name" value="Chitobiase/beta-hexosaminidase domain 2-like"/>
    <property type="match status" value="1"/>
</dbReference>
<evidence type="ECO:0000256" key="3">
    <source>
        <dbReference type="PROSITE-ProRule" id="PRU01353"/>
    </source>
</evidence>
<dbReference type="EMBL" id="WHPN01000089">
    <property type="protein sequence ID" value="KAF4410322.1"/>
    <property type="molecule type" value="Genomic_DNA"/>
</dbReference>
<dbReference type="SUPFAM" id="SSF55545">
    <property type="entry name" value="beta-N-acetylhexosaminidase-like domain"/>
    <property type="match status" value="1"/>
</dbReference>
<dbReference type="Gene3D" id="2.60.120.260">
    <property type="entry name" value="Galactose-binding domain-like"/>
    <property type="match status" value="1"/>
</dbReference>
<name>A0ABQ7FN29_9ACTN</name>
<evidence type="ECO:0000259" key="5">
    <source>
        <dbReference type="PROSITE" id="PS50022"/>
    </source>
</evidence>
<dbReference type="InterPro" id="IPR051822">
    <property type="entry name" value="Glycosyl_Hydrolase_84"/>
</dbReference>
<dbReference type="SUPFAM" id="SSF51445">
    <property type="entry name" value="(Trans)glycosidases"/>
    <property type="match status" value="1"/>
</dbReference>
<evidence type="ECO:0000259" key="6">
    <source>
        <dbReference type="PROSITE" id="PS52009"/>
    </source>
</evidence>
<evidence type="ECO:0000313" key="7">
    <source>
        <dbReference type="EMBL" id="KAF4410322.1"/>
    </source>
</evidence>
<evidence type="ECO:0000256" key="1">
    <source>
        <dbReference type="ARBA" id="ARBA00022801"/>
    </source>
</evidence>
<dbReference type="PANTHER" id="PTHR13170">
    <property type="entry name" value="O-GLCNACASE"/>
    <property type="match status" value="1"/>
</dbReference>
<feature type="compositionally biased region" description="Basic and acidic residues" evidence="4">
    <location>
        <begin position="161"/>
        <end position="171"/>
    </location>
</feature>
<reference evidence="7 8" key="1">
    <citation type="submission" date="2019-10" db="EMBL/GenBank/DDBJ databases">
        <title>Streptomyces tenebrisbrunneis sp.nov., an endogenous actinomycete isolated from of Lycium ruthenicum.</title>
        <authorList>
            <person name="Ma L."/>
        </authorList>
    </citation>
    <scope>NUCLEOTIDE SEQUENCE [LARGE SCALE GENOMIC DNA]</scope>
    <source>
        <strain evidence="7 8">TRM 66187</strain>
    </source>
</reference>
<dbReference type="Pfam" id="PF07555">
    <property type="entry name" value="NAGidase"/>
    <property type="match status" value="1"/>
</dbReference>
<dbReference type="InterPro" id="IPR011496">
    <property type="entry name" value="O-GlcNAcase_cat"/>
</dbReference>
<sequence>KGGSAVPAVWPRPQDLRAQGGPVPVGERAVVVADGDTDPYALDALREVLRNAGADTVLDVSPGAALPPDALVVRADARGAEQALRALRASERGDLPSGGYRLAVGRTGGRDTVALAGEGPDGLFHAVQTLRQLVTGEDSGGGSGASRGPGNRADPAGPPERPGDGRDDRTRPGGRALAGVVVRDWPAAPVRGTTEGFYGTPWSHGERLAQLGFLGRTKQNHYLYAPGDDPYRQARWRDPYPAGQRAEFRALADRARRNHVTLGWAVAPGQALCFSSDEDLRALNRKIDAMWALGVRSFQLQFQDVSYSEWHCEADRETYGSGPGAAARAQARVANAAARHLAGRHPGAEPLTLMPTEFYQDGSTDYRDALAGALHSGVHVAWTGVGVVPGTITGGELAEARSAFGHPLVTMDNYPVNDYAKDRLFLGPYTGREPAVATGSSALLTNAMQQPAASRIPLFTAADYAWNPRGYRPAESWRAAVDDLAGEDAGSRAALRALAANDASSVLGGEESAYLRPLIEALWEAYGGTDREALERAAQRLDDAFAVMRKAPERLSGPDAAALREETGPWLDQLARYGRAGRRAVAMLLAQDAGDGAAAWRAQLDVRKLREEIRSGSATVGKGVLAPFLDRALDRADAWTGADRAGPATSVTQGPSELTVDLGRPRPLAAVTVLTAPGKGSPADVEAHVPGEGWRPLGALSEDGWTQLRADGVRADTLRLTWPEDGRAPEVHRVVPWFGDTPGARLELEREETDAVIGGRARTVPVELVPERPGDIRGRLVARAPEGVEVEVPDGVTVRRGATTEVPVRVTVPEDTPAGSYEVPFDFAGEERTLTVRAYPETGGPDLARGAKASSSGDETAGFPAAAAVDGDPATRWSSPAEDDAWFQVELAEPARVGRVVLHWQEAYADRYRIQVSADGRDWRTAATVRDGRGGRESVRMDAADTRFVRVRGDRRATEYGCSLWSVEVFAVAGGGD</sequence>
<proteinExistence type="inferred from homology"/>
<dbReference type="PROSITE" id="PS50022">
    <property type="entry name" value="FA58C_3"/>
    <property type="match status" value="1"/>
</dbReference>
<dbReference type="Pfam" id="PF21774">
    <property type="entry name" value="NagJ_C"/>
    <property type="match status" value="1"/>
</dbReference>
<dbReference type="InterPro" id="IPR029018">
    <property type="entry name" value="Hex-like_dom2"/>
</dbReference>
<dbReference type="InterPro" id="IPR017853">
    <property type="entry name" value="GH"/>
</dbReference>
<evidence type="ECO:0000256" key="2">
    <source>
        <dbReference type="ARBA" id="ARBA00023295"/>
    </source>
</evidence>
<dbReference type="Pfam" id="PF00754">
    <property type="entry name" value="F5_F8_type_C"/>
    <property type="match status" value="1"/>
</dbReference>
<dbReference type="SUPFAM" id="SSF140657">
    <property type="entry name" value="Hyaluronidase post-catalytic domain-like"/>
    <property type="match status" value="1"/>
</dbReference>
<dbReference type="Pfam" id="PF02838">
    <property type="entry name" value="Glyco_hydro_20b"/>
    <property type="match status" value="1"/>
</dbReference>
<dbReference type="InterPro" id="IPR008979">
    <property type="entry name" value="Galactose-bd-like_sf"/>
</dbReference>
<feature type="active site" description="Proton donor" evidence="3">
    <location>
        <position position="304"/>
    </location>
</feature>
<feature type="domain" description="GH84" evidence="6">
    <location>
        <begin position="189"/>
        <end position="469"/>
    </location>
</feature>
<feature type="non-terminal residue" evidence="7">
    <location>
        <position position="1"/>
    </location>
</feature>
<comment type="caution">
    <text evidence="7">The sequence shown here is derived from an EMBL/GenBank/DDBJ whole genome shotgun (WGS) entry which is preliminary data.</text>
</comment>
<dbReference type="SUPFAM" id="SSF49785">
    <property type="entry name" value="Galactose-binding domain-like"/>
    <property type="match status" value="1"/>
</dbReference>
<dbReference type="InterPro" id="IPR000421">
    <property type="entry name" value="FA58C"/>
</dbReference>
<dbReference type="PANTHER" id="PTHR13170:SF16">
    <property type="entry name" value="PROTEIN O-GLCNACASE"/>
    <property type="match status" value="1"/>
</dbReference>
<evidence type="ECO:0000313" key="8">
    <source>
        <dbReference type="Proteomes" id="UP000621266"/>
    </source>
</evidence>
<feature type="region of interest" description="Disordered" evidence="4">
    <location>
        <begin position="1"/>
        <end position="22"/>
    </location>
</feature>
<dbReference type="Gene3D" id="1.20.58.460">
    <property type="entry name" value="Hyaluronidase post-catalytic domain-like"/>
    <property type="match status" value="1"/>
</dbReference>
<dbReference type="InterPro" id="IPR015882">
    <property type="entry name" value="HEX_bac_N"/>
</dbReference>
<dbReference type="PROSITE" id="PS52009">
    <property type="entry name" value="GH84"/>
    <property type="match status" value="1"/>
</dbReference>
<accession>A0ABQ7FN29</accession>
<gene>
    <name evidence="7" type="ORF">GCU69_04450</name>
</gene>
<feature type="domain" description="F5/8 type C" evidence="5">
    <location>
        <begin position="837"/>
        <end position="972"/>
    </location>
</feature>
<dbReference type="Proteomes" id="UP000621266">
    <property type="component" value="Unassembled WGS sequence"/>
</dbReference>
<evidence type="ECO:0000256" key="4">
    <source>
        <dbReference type="SAM" id="MobiDB-lite"/>
    </source>
</evidence>
<dbReference type="Gene3D" id="3.20.20.80">
    <property type="entry name" value="Glycosidases"/>
    <property type="match status" value="1"/>
</dbReference>
<dbReference type="InterPro" id="IPR049019">
    <property type="entry name" value="NagJ-like_helical"/>
</dbReference>